<dbReference type="InterPro" id="IPR015424">
    <property type="entry name" value="PyrdxlP-dep_Trfase"/>
</dbReference>
<dbReference type="GO" id="GO:0008710">
    <property type="term" value="F:8-amino-7-oxononanoate synthase activity"/>
    <property type="evidence" value="ECO:0007669"/>
    <property type="project" value="UniProtKB-EC"/>
</dbReference>
<gene>
    <name evidence="6" type="ORF">M878_40190</name>
</gene>
<dbReference type="InterPro" id="IPR050087">
    <property type="entry name" value="AON_synthase_class-II"/>
</dbReference>
<dbReference type="SUPFAM" id="SSF53383">
    <property type="entry name" value="PLP-dependent transferases"/>
    <property type="match status" value="1"/>
</dbReference>
<dbReference type="InterPro" id="IPR015422">
    <property type="entry name" value="PyrdxlP-dep_Trfase_small"/>
</dbReference>
<dbReference type="InterPro" id="IPR015421">
    <property type="entry name" value="PyrdxlP-dep_Trfase_major"/>
</dbReference>
<dbReference type="EC" id="2.3.1.47" evidence="2"/>
<accession>V6JJX7</accession>
<proteinExistence type="predicted"/>
<evidence type="ECO:0000259" key="5">
    <source>
        <dbReference type="Pfam" id="PF00155"/>
    </source>
</evidence>
<comment type="cofactor">
    <cofactor evidence="1">
        <name>pyridoxal 5'-phosphate</name>
        <dbReference type="ChEBI" id="CHEBI:597326"/>
    </cofactor>
</comment>
<organism evidence="6 7">
    <name type="scientific">Streptomyces roseochromogenus subsp. oscitans DS 12.976</name>
    <dbReference type="NCBI Taxonomy" id="1352936"/>
    <lineage>
        <taxon>Bacteria</taxon>
        <taxon>Bacillati</taxon>
        <taxon>Actinomycetota</taxon>
        <taxon>Actinomycetes</taxon>
        <taxon>Kitasatosporales</taxon>
        <taxon>Streptomycetaceae</taxon>
        <taxon>Streptomyces</taxon>
    </lineage>
</organism>
<dbReference type="STRING" id="1352936.M878_40190"/>
<dbReference type="InterPro" id="IPR004839">
    <property type="entry name" value="Aminotransferase_I/II_large"/>
</dbReference>
<protein>
    <recommendedName>
        <fullName evidence="2">8-amino-7-oxononanoate synthase</fullName>
        <ecNumber evidence="2">2.3.1.47</ecNumber>
    </recommendedName>
</protein>
<dbReference type="AlphaFoldDB" id="V6JJX7"/>
<evidence type="ECO:0000256" key="2">
    <source>
        <dbReference type="ARBA" id="ARBA00013187"/>
    </source>
</evidence>
<dbReference type="EMBL" id="AWQX01000360">
    <property type="protein sequence ID" value="EST20033.1"/>
    <property type="molecule type" value="Genomic_DNA"/>
</dbReference>
<comment type="caution">
    <text evidence="6">The sequence shown here is derived from an EMBL/GenBank/DDBJ whole genome shotgun (WGS) entry which is preliminary data.</text>
</comment>
<sequence>MCVVTDVPEVPSRRQAMDGFIARSSGIAETARAYVGWRGRQSNQVYGRPLCGLPGAVGAMLRADTGDTQDVINMASYNYLGLAGRPEITQAVREVLESYGAGSGGAPLACGTTPLHGALERDLAQHCGQDDAALFSSGYAANLGLIAGMMRPGDTVVLDRHAHASAVDGVRLSGAQLRVFRHNDPEDLETVLKQVPCTGERLVCIEGLYSMDGDVPELKAMVDVAGRYGARVVLDEAHSEFCFGATGGGLTEVQGVKVDFHVGTLSKALCVQGGFIAGDAAVMQWLRDLARSRLFSGSLSPVLVAAATAALRISRSEPQLRERLAENSRLLRERMRAQGIDVLGSDHVVPVVTGEEETCVRAAHKLSTQGIHVFPVVYPAVGIGRARLRMTVTADHQPHQLGMVADALVAAVAEARGD</sequence>
<keyword evidence="7" id="KW-1185">Reference proteome</keyword>
<name>V6JJX7_STRRC</name>
<dbReference type="Gene3D" id="3.40.640.10">
    <property type="entry name" value="Type I PLP-dependent aspartate aminotransferase-like (Major domain)"/>
    <property type="match status" value="1"/>
</dbReference>
<dbReference type="HOGENOM" id="CLU_015846_11_3_11"/>
<dbReference type="PATRIC" id="fig|1352936.5.peg.8320"/>
<dbReference type="Gene3D" id="3.90.1150.10">
    <property type="entry name" value="Aspartate Aminotransferase, domain 1"/>
    <property type="match status" value="1"/>
</dbReference>
<dbReference type="PANTHER" id="PTHR13693">
    <property type="entry name" value="CLASS II AMINOTRANSFERASE/8-AMINO-7-OXONONANOATE SYNTHASE"/>
    <property type="match status" value="1"/>
</dbReference>
<comment type="catalytic activity">
    <reaction evidence="4">
        <text>6-carboxyhexanoyl-[ACP] + L-alanine + H(+) = (8S)-8-amino-7-oxononanoate + holo-[ACP] + CO2</text>
        <dbReference type="Rhea" id="RHEA:42288"/>
        <dbReference type="Rhea" id="RHEA-COMP:9685"/>
        <dbReference type="Rhea" id="RHEA-COMP:9955"/>
        <dbReference type="ChEBI" id="CHEBI:15378"/>
        <dbReference type="ChEBI" id="CHEBI:16526"/>
        <dbReference type="ChEBI" id="CHEBI:57972"/>
        <dbReference type="ChEBI" id="CHEBI:64479"/>
        <dbReference type="ChEBI" id="CHEBI:78846"/>
        <dbReference type="ChEBI" id="CHEBI:149468"/>
        <dbReference type="EC" id="2.3.1.47"/>
    </reaction>
</comment>
<dbReference type="Proteomes" id="UP000017984">
    <property type="component" value="Chromosome"/>
</dbReference>
<evidence type="ECO:0000313" key="7">
    <source>
        <dbReference type="Proteomes" id="UP000017984"/>
    </source>
</evidence>
<evidence type="ECO:0000256" key="4">
    <source>
        <dbReference type="ARBA" id="ARBA00047715"/>
    </source>
</evidence>
<evidence type="ECO:0000313" key="6">
    <source>
        <dbReference type="EMBL" id="EST20033.1"/>
    </source>
</evidence>
<keyword evidence="3" id="KW-0808">Transferase</keyword>
<feature type="domain" description="Aminotransferase class I/classII large" evidence="5">
    <location>
        <begin position="70"/>
        <end position="408"/>
    </location>
</feature>
<dbReference type="GO" id="GO:0030170">
    <property type="term" value="F:pyridoxal phosphate binding"/>
    <property type="evidence" value="ECO:0007669"/>
    <property type="project" value="InterPro"/>
</dbReference>
<dbReference type="Pfam" id="PF00155">
    <property type="entry name" value="Aminotran_1_2"/>
    <property type="match status" value="1"/>
</dbReference>
<evidence type="ECO:0000256" key="1">
    <source>
        <dbReference type="ARBA" id="ARBA00001933"/>
    </source>
</evidence>
<evidence type="ECO:0000256" key="3">
    <source>
        <dbReference type="ARBA" id="ARBA00022679"/>
    </source>
</evidence>
<reference evidence="6 7" key="1">
    <citation type="journal article" date="2014" name="Genome Announc.">
        <title>Draft Genome Sequence of Streptomyces roseochromogenes subsp. oscitans DS 12.976, Producer of the Aminocoumarin Antibiotic Clorobiocin.</title>
        <authorList>
            <person name="Ruckert C."/>
            <person name="Kalinowski J."/>
            <person name="Heide L."/>
            <person name="Apel A.K."/>
        </authorList>
    </citation>
    <scope>NUCLEOTIDE SEQUENCE [LARGE SCALE GENOMIC DNA]</scope>
    <source>
        <strain evidence="6 7">DS 12.976</strain>
    </source>
</reference>